<feature type="domain" description="Peptidase M12A" evidence="2">
    <location>
        <begin position="1"/>
        <end position="59"/>
    </location>
</feature>
<dbReference type="InterPro" id="IPR001506">
    <property type="entry name" value="Peptidase_M12A"/>
</dbReference>
<accession>A0A368G778</accession>
<dbReference type="EMBL" id="JOJR01000297">
    <property type="protein sequence ID" value="RCN40202.1"/>
    <property type="molecule type" value="Genomic_DNA"/>
</dbReference>
<evidence type="ECO:0000256" key="1">
    <source>
        <dbReference type="PROSITE-ProRule" id="PRU01211"/>
    </source>
</evidence>
<reference evidence="3 4" key="1">
    <citation type="submission" date="2014-10" db="EMBL/GenBank/DDBJ databases">
        <title>Draft genome of the hookworm Ancylostoma caninum.</title>
        <authorList>
            <person name="Mitreva M."/>
        </authorList>
    </citation>
    <scope>NUCLEOTIDE SEQUENCE [LARGE SCALE GENOMIC DNA]</scope>
    <source>
        <strain evidence="3 4">Baltimore</strain>
    </source>
</reference>
<dbReference type="AlphaFoldDB" id="A0A368G778"/>
<comment type="caution">
    <text evidence="1">Lacks conserved residue(s) required for the propagation of feature annotation.</text>
</comment>
<protein>
    <recommendedName>
        <fullName evidence="2">Peptidase M12A domain-containing protein</fullName>
    </recommendedName>
</protein>
<comment type="caution">
    <text evidence="3">The sequence shown here is derived from an EMBL/GenBank/DDBJ whole genome shotgun (WGS) entry which is preliminary data.</text>
</comment>
<dbReference type="GO" id="GO:0004222">
    <property type="term" value="F:metalloendopeptidase activity"/>
    <property type="evidence" value="ECO:0007669"/>
    <property type="project" value="InterPro"/>
</dbReference>
<sequence length="59" mass="6397">MHQFYPSLTRKPAIISLYGDDGYYSHAGKLGGYQPLSLESKCEDEIGNAIAEIGHALGL</sequence>
<dbReference type="Pfam" id="PF01400">
    <property type="entry name" value="Astacin"/>
    <property type="match status" value="1"/>
</dbReference>
<feature type="active site" evidence="1">
    <location>
        <position position="52"/>
    </location>
</feature>
<dbReference type="Proteomes" id="UP000252519">
    <property type="component" value="Unassembled WGS sequence"/>
</dbReference>
<evidence type="ECO:0000313" key="3">
    <source>
        <dbReference type="EMBL" id="RCN40202.1"/>
    </source>
</evidence>
<organism evidence="3 4">
    <name type="scientific">Ancylostoma caninum</name>
    <name type="common">Dog hookworm</name>
    <dbReference type="NCBI Taxonomy" id="29170"/>
    <lineage>
        <taxon>Eukaryota</taxon>
        <taxon>Metazoa</taxon>
        <taxon>Ecdysozoa</taxon>
        <taxon>Nematoda</taxon>
        <taxon>Chromadorea</taxon>
        <taxon>Rhabditida</taxon>
        <taxon>Rhabditina</taxon>
        <taxon>Rhabditomorpha</taxon>
        <taxon>Strongyloidea</taxon>
        <taxon>Ancylostomatidae</taxon>
        <taxon>Ancylostomatinae</taxon>
        <taxon>Ancylostoma</taxon>
    </lineage>
</organism>
<gene>
    <name evidence="3" type="ORF">ANCCAN_13849</name>
</gene>
<proteinExistence type="predicted"/>
<dbReference type="GO" id="GO:0006508">
    <property type="term" value="P:proteolysis"/>
    <property type="evidence" value="ECO:0007669"/>
    <property type="project" value="InterPro"/>
</dbReference>
<dbReference type="Gene3D" id="3.40.390.10">
    <property type="entry name" value="Collagenase (Catalytic Domain)"/>
    <property type="match status" value="1"/>
</dbReference>
<dbReference type="PROSITE" id="PS51864">
    <property type="entry name" value="ASTACIN"/>
    <property type="match status" value="1"/>
</dbReference>
<evidence type="ECO:0000259" key="2">
    <source>
        <dbReference type="PROSITE" id="PS51864"/>
    </source>
</evidence>
<name>A0A368G778_ANCCA</name>
<dbReference type="OrthoDB" id="291007at2759"/>
<evidence type="ECO:0000313" key="4">
    <source>
        <dbReference type="Proteomes" id="UP000252519"/>
    </source>
</evidence>
<dbReference type="SUPFAM" id="SSF55486">
    <property type="entry name" value="Metalloproteases ('zincins'), catalytic domain"/>
    <property type="match status" value="1"/>
</dbReference>
<dbReference type="InterPro" id="IPR024079">
    <property type="entry name" value="MetalloPept_cat_dom_sf"/>
</dbReference>
<keyword evidence="4" id="KW-1185">Reference proteome</keyword>